<keyword evidence="2" id="KW-0539">Nucleus</keyword>
<evidence type="ECO:0000256" key="3">
    <source>
        <dbReference type="SAM" id="MobiDB-lite"/>
    </source>
</evidence>
<dbReference type="InterPro" id="IPR023780">
    <property type="entry name" value="Chromo_domain"/>
</dbReference>
<dbReference type="PROSITE" id="PS00598">
    <property type="entry name" value="CHROMO_1"/>
    <property type="match status" value="1"/>
</dbReference>
<name>A0A238BWK2_9BILA</name>
<accession>A0A238BWK2</accession>
<dbReference type="OrthoDB" id="5843976at2759"/>
<feature type="region of interest" description="Disordered" evidence="3">
    <location>
        <begin position="121"/>
        <end position="174"/>
    </location>
</feature>
<dbReference type="AlphaFoldDB" id="A0A238BWK2"/>
<dbReference type="Pfam" id="PF01393">
    <property type="entry name" value="Chromo_shadow"/>
    <property type="match status" value="1"/>
</dbReference>
<dbReference type="InterPro" id="IPR008251">
    <property type="entry name" value="Chromo_shadow_dom"/>
</dbReference>
<dbReference type="Proteomes" id="UP000242913">
    <property type="component" value="Unassembled WGS sequence"/>
</dbReference>
<evidence type="ECO:0000313" key="5">
    <source>
        <dbReference type="EMBL" id="OZC09663.1"/>
    </source>
</evidence>
<dbReference type="GO" id="GO:0005634">
    <property type="term" value="C:nucleus"/>
    <property type="evidence" value="ECO:0007669"/>
    <property type="project" value="UniProtKB-SubCell"/>
</dbReference>
<evidence type="ECO:0000256" key="1">
    <source>
        <dbReference type="ARBA" id="ARBA00004123"/>
    </source>
</evidence>
<evidence type="ECO:0000313" key="6">
    <source>
        <dbReference type="Proteomes" id="UP000242913"/>
    </source>
</evidence>
<dbReference type="InterPro" id="IPR023779">
    <property type="entry name" value="Chromodomain_CS"/>
</dbReference>
<dbReference type="InterPro" id="IPR016197">
    <property type="entry name" value="Chromo-like_dom_sf"/>
</dbReference>
<dbReference type="InterPro" id="IPR051219">
    <property type="entry name" value="Heterochromatin_chromo-domain"/>
</dbReference>
<dbReference type="PROSITE" id="PS50013">
    <property type="entry name" value="CHROMO_2"/>
    <property type="match status" value="1"/>
</dbReference>
<feature type="compositionally biased region" description="Basic and acidic residues" evidence="3">
    <location>
        <begin position="137"/>
        <end position="147"/>
    </location>
</feature>
<dbReference type="InterPro" id="IPR017984">
    <property type="entry name" value="Chromo_dom_subgr"/>
</dbReference>
<comment type="subcellular location">
    <subcellularLocation>
        <location evidence="1">Nucleus</location>
    </subcellularLocation>
</comment>
<dbReference type="PRINTS" id="PR00504">
    <property type="entry name" value="CHROMODOMAIN"/>
</dbReference>
<dbReference type="InterPro" id="IPR000953">
    <property type="entry name" value="Chromo/chromo_shadow_dom"/>
</dbReference>
<organism evidence="5 6">
    <name type="scientific">Onchocerca flexuosa</name>
    <dbReference type="NCBI Taxonomy" id="387005"/>
    <lineage>
        <taxon>Eukaryota</taxon>
        <taxon>Metazoa</taxon>
        <taxon>Ecdysozoa</taxon>
        <taxon>Nematoda</taxon>
        <taxon>Chromadorea</taxon>
        <taxon>Rhabditida</taxon>
        <taxon>Spirurina</taxon>
        <taxon>Spiruromorpha</taxon>
        <taxon>Filarioidea</taxon>
        <taxon>Onchocercidae</taxon>
        <taxon>Onchocerca</taxon>
    </lineage>
</organism>
<evidence type="ECO:0000259" key="4">
    <source>
        <dbReference type="PROSITE" id="PS50013"/>
    </source>
</evidence>
<dbReference type="CDD" id="cd00034">
    <property type="entry name" value="CSD"/>
    <property type="match status" value="1"/>
</dbReference>
<sequence length="246" mass="28358">MDDNNTGEETFVVEAILGERYNKKKKMKEYLLKWKGYSDAENTWEPETNLDCDELIAEFHAQQKETWGKQRNELWKNLMGTTNSKSKSRKPLSASFKMSCSEIRSPISTNFDCHNIPSQVRVSGTSSSSSSSSLKRPASEDLSRVEDCACSSESEDDEESRQLRMRPPPGKSGMEKGWIPEVIVAACRPENDFPFTYVVKYRHKKKFERIPSSVCVKYWPHLVISFYEREMRGQEITIDEDDILTL</sequence>
<dbReference type="EMBL" id="KZ269992">
    <property type="protein sequence ID" value="OZC09663.1"/>
    <property type="molecule type" value="Genomic_DNA"/>
</dbReference>
<dbReference type="Pfam" id="PF00385">
    <property type="entry name" value="Chromo"/>
    <property type="match status" value="1"/>
</dbReference>
<proteinExistence type="predicted"/>
<dbReference type="CDD" id="cd00024">
    <property type="entry name" value="CD_CSD"/>
    <property type="match status" value="1"/>
</dbReference>
<gene>
    <name evidence="5" type="ORF">X798_03357</name>
</gene>
<reference evidence="5 6" key="1">
    <citation type="submission" date="2015-12" db="EMBL/GenBank/DDBJ databases">
        <title>Draft genome of the nematode, Onchocerca flexuosa.</title>
        <authorList>
            <person name="Mitreva M."/>
        </authorList>
    </citation>
    <scope>NUCLEOTIDE SEQUENCE [LARGE SCALE GENOMIC DNA]</scope>
    <source>
        <strain evidence="5">Red Deer</strain>
    </source>
</reference>
<dbReference type="GO" id="GO:0000792">
    <property type="term" value="C:heterochromatin"/>
    <property type="evidence" value="ECO:0007669"/>
    <property type="project" value="UniProtKB-ARBA"/>
</dbReference>
<evidence type="ECO:0000256" key="2">
    <source>
        <dbReference type="ARBA" id="ARBA00023242"/>
    </source>
</evidence>
<protein>
    <submittedName>
        <fullName evidence="5">Chromo' (CHRromatin Organization MOdifier) domain protein</fullName>
    </submittedName>
</protein>
<dbReference type="PANTHER" id="PTHR22812">
    <property type="entry name" value="CHROMOBOX PROTEIN"/>
    <property type="match status" value="1"/>
</dbReference>
<keyword evidence="6" id="KW-1185">Reference proteome</keyword>
<dbReference type="SMART" id="SM00298">
    <property type="entry name" value="CHROMO"/>
    <property type="match status" value="1"/>
</dbReference>
<dbReference type="SUPFAM" id="SSF54160">
    <property type="entry name" value="Chromo domain-like"/>
    <property type="match status" value="2"/>
</dbReference>
<dbReference type="Gene3D" id="2.40.50.40">
    <property type="match status" value="2"/>
</dbReference>
<feature type="domain" description="Chromo" evidence="4">
    <location>
        <begin position="11"/>
        <end position="71"/>
    </location>
</feature>